<proteinExistence type="predicted"/>
<reference evidence="2 3" key="1">
    <citation type="submission" date="2019-10" db="EMBL/GenBank/DDBJ databases">
        <title>New genus of Silvanigrellaceae.</title>
        <authorList>
            <person name="Pitt A."/>
            <person name="Hahn M.W."/>
        </authorList>
    </citation>
    <scope>NUCLEOTIDE SEQUENCE [LARGE SCALE GENOMIC DNA]</scope>
    <source>
        <strain evidence="2 3">33A1-SZDP</strain>
    </source>
</reference>
<dbReference type="RefSeq" id="WP_152213054.1">
    <property type="nucleotide sequence ID" value="NZ_WFLN01000007.1"/>
</dbReference>
<feature type="signal peptide" evidence="1">
    <location>
        <begin position="1"/>
        <end position="21"/>
    </location>
</feature>
<organism evidence="2 3">
    <name type="scientific">Fluviispira multicolorata</name>
    <dbReference type="NCBI Taxonomy" id="2654512"/>
    <lineage>
        <taxon>Bacteria</taxon>
        <taxon>Pseudomonadati</taxon>
        <taxon>Bdellovibrionota</taxon>
        <taxon>Oligoflexia</taxon>
        <taxon>Silvanigrellales</taxon>
        <taxon>Silvanigrellaceae</taxon>
        <taxon>Fluviispira</taxon>
    </lineage>
</organism>
<evidence type="ECO:0000313" key="3">
    <source>
        <dbReference type="Proteomes" id="UP000442694"/>
    </source>
</evidence>
<name>A0A833N505_9BACT</name>
<sequence>MKIFKLTFLFFMLCLQIKAWSVTIFFDDFRDKIFTEKKYIICINKQDSSIWHWATRTLGSYEYARGKELLTPTEKEHLNTSVNAPLFLISNKFINVVVNACPAHYDTQVANSLNDLHQIVIMNENHIFYIFPGIQRVSYKPKKINIDPMAGLSIG</sequence>
<keyword evidence="3" id="KW-1185">Reference proteome</keyword>
<accession>A0A833N505</accession>
<dbReference type="AlphaFoldDB" id="A0A833N505"/>
<evidence type="ECO:0000256" key="1">
    <source>
        <dbReference type="SAM" id="SignalP"/>
    </source>
</evidence>
<comment type="caution">
    <text evidence="2">The sequence shown here is derived from an EMBL/GenBank/DDBJ whole genome shotgun (WGS) entry which is preliminary data.</text>
</comment>
<protein>
    <submittedName>
        <fullName evidence="2">Uncharacterized protein</fullName>
    </submittedName>
</protein>
<evidence type="ECO:0000313" key="2">
    <source>
        <dbReference type="EMBL" id="KAB8029702.1"/>
    </source>
</evidence>
<dbReference type="EMBL" id="WFLN01000007">
    <property type="protein sequence ID" value="KAB8029702.1"/>
    <property type="molecule type" value="Genomic_DNA"/>
</dbReference>
<keyword evidence="1" id="KW-0732">Signal</keyword>
<gene>
    <name evidence="2" type="ORF">GCL57_09155</name>
</gene>
<dbReference type="Proteomes" id="UP000442694">
    <property type="component" value="Unassembled WGS sequence"/>
</dbReference>
<feature type="chain" id="PRO_5032702504" evidence="1">
    <location>
        <begin position="22"/>
        <end position="155"/>
    </location>
</feature>